<dbReference type="EMBL" id="NPEV01000008">
    <property type="protein sequence ID" value="RAI28616.1"/>
    <property type="molecule type" value="Genomic_DNA"/>
</dbReference>
<dbReference type="NCBIfam" id="NF006746">
    <property type="entry name" value="PRK09270.1-5"/>
    <property type="match status" value="1"/>
</dbReference>
<dbReference type="OrthoDB" id="3192509at2"/>
<dbReference type="Proteomes" id="UP000249299">
    <property type="component" value="Unassembled WGS sequence"/>
</dbReference>
<protein>
    <submittedName>
        <fullName evidence="1">Uncharacterized protein</fullName>
    </submittedName>
</protein>
<dbReference type="RefSeq" id="WP_111433340.1">
    <property type="nucleotide sequence ID" value="NZ_JACIGG010000005.1"/>
</dbReference>
<evidence type="ECO:0000313" key="1">
    <source>
        <dbReference type="EMBL" id="RAI28616.1"/>
    </source>
</evidence>
<dbReference type="GO" id="GO:0016301">
    <property type="term" value="F:kinase activity"/>
    <property type="evidence" value="ECO:0007669"/>
    <property type="project" value="InterPro"/>
</dbReference>
<dbReference type="PANTHER" id="PTHR10285">
    <property type="entry name" value="URIDINE KINASE"/>
    <property type="match status" value="1"/>
</dbReference>
<comment type="caution">
    <text evidence="1">The sequence shown here is derived from an EMBL/GenBank/DDBJ whole genome shotgun (WGS) entry which is preliminary data.</text>
</comment>
<dbReference type="AlphaFoldDB" id="A0A327JSZ3"/>
<dbReference type="Pfam" id="PF13238">
    <property type="entry name" value="AAA_18"/>
    <property type="match status" value="1"/>
</dbReference>
<name>A0A327JSZ3_9HYPH</name>
<dbReference type="SUPFAM" id="SSF52540">
    <property type="entry name" value="P-loop containing nucleoside triphosphate hydrolases"/>
    <property type="match status" value="1"/>
</dbReference>
<evidence type="ECO:0000313" key="2">
    <source>
        <dbReference type="Proteomes" id="UP000249299"/>
    </source>
</evidence>
<accession>A0A327JSZ3</accession>
<proteinExistence type="predicted"/>
<dbReference type="GO" id="GO:0005524">
    <property type="term" value="F:ATP binding"/>
    <property type="evidence" value="ECO:0007669"/>
    <property type="project" value="InterPro"/>
</dbReference>
<keyword evidence="2" id="KW-1185">Reference proteome</keyword>
<dbReference type="Gene3D" id="3.40.50.300">
    <property type="entry name" value="P-loop containing nucleotide triphosphate hydrolases"/>
    <property type="match status" value="1"/>
</dbReference>
<organism evidence="1 2">
    <name type="scientific">Rhodobium orientis</name>
    <dbReference type="NCBI Taxonomy" id="34017"/>
    <lineage>
        <taxon>Bacteria</taxon>
        <taxon>Pseudomonadati</taxon>
        <taxon>Pseudomonadota</taxon>
        <taxon>Alphaproteobacteria</taxon>
        <taxon>Hyphomicrobiales</taxon>
        <taxon>Rhodobiaceae</taxon>
        <taxon>Rhodobium</taxon>
    </lineage>
</organism>
<gene>
    <name evidence="1" type="ORF">CH339_05685</name>
</gene>
<dbReference type="InterPro" id="IPR027417">
    <property type="entry name" value="P-loop_NTPase"/>
</dbReference>
<reference evidence="1 2" key="1">
    <citation type="submission" date="2017-07" db="EMBL/GenBank/DDBJ databases">
        <title>Draft Genome Sequences of Select Purple Nonsulfur Bacteria.</title>
        <authorList>
            <person name="Lasarre B."/>
            <person name="Mckinlay J.B."/>
        </authorList>
    </citation>
    <scope>NUCLEOTIDE SEQUENCE [LARGE SCALE GENOMIC DNA]</scope>
    <source>
        <strain evidence="1 2">DSM 11290</strain>
    </source>
</reference>
<sequence>MALGKAETIAFDDLVGRLGARSGESGEGGRLMVALAGPPAAGKSTLADRLADALNVAAPESTAVFGLDGYHFDDMVLEARGLRARKGAPETFDVAGFAHMLVRLKANAEEEGIAVPVFDRSLEIARAGARIIPRSVRTLIVEGNYLLLDRPRWRDLAPLFDVTVGLDCDIAVLEARLKQRWERLSSAEAAAKIAENDLPNARLVVAESLAPDLRIACDASSS</sequence>